<evidence type="ECO:0000256" key="5">
    <source>
        <dbReference type="ARBA" id="ARBA00023187"/>
    </source>
</evidence>
<evidence type="ECO:0000256" key="4">
    <source>
        <dbReference type="ARBA" id="ARBA00022884"/>
    </source>
</evidence>
<comment type="subcellular location">
    <subcellularLocation>
        <location evidence="1">Nucleus</location>
    </subcellularLocation>
</comment>
<dbReference type="InterPro" id="IPR003954">
    <property type="entry name" value="RRM_euk-type"/>
</dbReference>
<dbReference type="SMART" id="SM00361">
    <property type="entry name" value="RRM_1"/>
    <property type="match status" value="2"/>
</dbReference>
<dbReference type="Proteomes" id="UP000887572">
    <property type="component" value="Unplaced"/>
</dbReference>
<feature type="region of interest" description="Disordered" evidence="8">
    <location>
        <begin position="577"/>
        <end position="598"/>
    </location>
</feature>
<dbReference type="GO" id="GO:0006376">
    <property type="term" value="P:mRNA splice site recognition"/>
    <property type="evidence" value="ECO:0007669"/>
    <property type="project" value="TreeGrafter"/>
</dbReference>
<feature type="domain" description="RRM" evidence="9">
    <location>
        <begin position="765"/>
        <end position="846"/>
    </location>
</feature>
<dbReference type="GO" id="GO:0000380">
    <property type="term" value="P:alternative mRNA splicing, via spliceosome"/>
    <property type="evidence" value="ECO:0007669"/>
    <property type="project" value="TreeGrafter"/>
</dbReference>
<dbReference type="InterPro" id="IPR051974">
    <property type="entry name" value="PUF60_regulator"/>
</dbReference>
<name>A0A914GTH1_GLORO</name>
<feature type="compositionally biased region" description="Low complexity" evidence="8">
    <location>
        <begin position="343"/>
        <end position="355"/>
    </location>
</feature>
<proteinExistence type="inferred from homology"/>
<evidence type="ECO:0000313" key="11">
    <source>
        <dbReference type="WBParaSite" id="Gr19_v10_g10255.t1"/>
    </source>
</evidence>
<evidence type="ECO:0000256" key="8">
    <source>
        <dbReference type="SAM" id="MobiDB-lite"/>
    </source>
</evidence>
<dbReference type="PANTHER" id="PTHR47330:SF1">
    <property type="entry name" value="POLY(U)-BINDING-SPLICING FACTOR PUF60"/>
    <property type="match status" value="1"/>
</dbReference>
<dbReference type="WBParaSite" id="Gr19_v10_g10255.t1">
    <property type="protein sequence ID" value="Gr19_v10_g10255.t1"/>
    <property type="gene ID" value="Gr19_v10_g10255"/>
</dbReference>
<keyword evidence="6" id="KW-0539">Nucleus</keyword>
<keyword evidence="10" id="KW-1185">Reference proteome</keyword>
<dbReference type="GO" id="GO:0000381">
    <property type="term" value="P:regulation of alternative mRNA splicing, via spliceosome"/>
    <property type="evidence" value="ECO:0007669"/>
    <property type="project" value="InterPro"/>
</dbReference>
<dbReference type="InterPro" id="IPR006532">
    <property type="entry name" value="PUF60-like"/>
</dbReference>
<dbReference type="PROSITE" id="PS50102">
    <property type="entry name" value="RRM"/>
    <property type="match status" value="3"/>
</dbReference>
<dbReference type="InterPro" id="IPR012677">
    <property type="entry name" value="Nucleotide-bd_a/b_plait_sf"/>
</dbReference>
<comment type="similarity">
    <text evidence="2">Belongs to the RRM half pint family.</text>
</comment>
<dbReference type="SMART" id="SM00360">
    <property type="entry name" value="RRM"/>
    <property type="match status" value="3"/>
</dbReference>
<evidence type="ECO:0000259" key="9">
    <source>
        <dbReference type="PROSITE" id="PS50102"/>
    </source>
</evidence>
<keyword evidence="5" id="KW-0508">mRNA splicing</keyword>
<dbReference type="FunFam" id="3.30.70.330:FF:000382">
    <property type="entry name" value="G-patch domain-containing protein"/>
    <property type="match status" value="1"/>
</dbReference>
<protein>
    <submittedName>
        <fullName evidence="11">RRM domain-containing protein</fullName>
    </submittedName>
</protein>
<dbReference type="AlphaFoldDB" id="A0A914GTH1"/>
<evidence type="ECO:0000256" key="6">
    <source>
        <dbReference type="ARBA" id="ARBA00023242"/>
    </source>
</evidence>
<accession>A0A914GTH1</accession>
<feature type="domain" description="RRM" evidence="9">
    <location>
        <begin position="217"/>
        <end position="295"/>
    </location>
</feature>
<dbReference type="NCBIfam" id="TIGR01645">
    <property type="entry name" value="half-pint"/>
    <property type="match status" value="1"/>
</dbReference>
<feature type="region of interest" description="Disordered" evidence="8">
    <location>
        <begin position="667"/>
        <end position="706"/>
    </location>
</feature>
<feature type="region of interest" description="Disordered" evidence="8">
    <location>
        <begin position="338"/>
        <end position="365"/>
    </location>
</feature>
<feature type="domain" description="RRM" evidence="9">
    <location>
        <begin position="117"/>
        <end position="190"/>
    </location>
</feature>
<feature type="region of interest" description="Disordered" evidence="8">
    <location>
        <begin position="610"/>
        <end position="642"/>
    </location>
</feature>
<sequence>MSEEIKESLISGPLDVQQNGSEGQKSDSDCAIAVPNASLAPPEQSGKLFVGAGAKKEAQIIGIGLGKLRSSQLDDLHRAEQYAMDQSIKYVMQKQQQARQQHQQKVALYSQALSLMSRIYVGSVNFDVFEDQIRDAFAVFGPIKTINMSIDPSTNHHKGFCFIEFELPEGAFIARETMNGRLFGGRNIKVLPVGRQDTMPQAQPIIDMVMNEARQYNRVYVSSVHPDISEQDLRSVFMAFGEVTKCQLARHPSGKGHRGFGYIEFRAANSVNEAIEGMSGFDLGGQFLQVGRAVAPPDAINYLSGANRSDANSALPAAAAIAAAEATARITAQEILGIGGKTSPGSSPSGYQTPSSPTPPPVTEAQKFAAATETTLSQAAASVVGAPTSSRPTATRRRGFGGFAGTAIMPPPSIVQALPATTTTPQALSDGSESPRQQQQQQQLFDAGVVQPSATLCVENSTAMSTVFAPQLVIPTLGGGASPITTTAAAAAASVDVSTPQEDPAIDDFYSTLKDEQFAPPPPKIIAATEPTTTTGGVSLLEQLIPTSFEYKKKAASSSKSGKTATTKTLAPIALADGGPSASIGQQQNVPKKAKKEKRNMLDRIGEKAHIGTFDASKPASFAPLDPNVAPKDPNAVDSDEEQGVTLAIGGTDSWYALAVRDGGTVQKKHEGTVAKGKHQGKGAKDPNAPKRRRTKKPKLSSGPKLNTAQKIAAANLAGVLSDQLSVQNDKNDEATLASQEHVQIRGNDARHLLIQKLMRTNRSSVVVMRNMVTPEGIDEHLEDEIREECSKYGQVTDVVIVQDQESHTVKIFVRFAEPLQAEEARKAIDGRFFDGRTIAAQSYDQILFDHDDFTG</sequence>
<dbReference type="GO" id="GO:0071013">
    <property type="term" value="C:catalytic step 2 spliceosome"/>
    <property type="evidence" value="ECO:0007669"/>
    <property type="project" value="TreeGrafter"/>
</dbReference>
<evidence type="ECO:0000256" key="1">
    <source>
        <dbReference type="ARBA" id="ARBA00004123"/>
    </source>
</evidence>
<dbReference type="GO" id="GO:0071011">
    <property type="term" value="C:precatalytic spliceosome"/>
    <property type="evidence" value="ECO:0007669"/>
    <property type="project" value="TreeGrafter"/>
</dbReference>
<organism evidence="10 11">
    <name type="scientific">Globodera rostochiensis</name>
    <name type="common">Golden nematode worm</name>
    <name type="synonym">Heterodera rostochiensis</name>
    <dbReference type="NCBI Taxonomy" id="31243"/>
    <lineage>
        <taxon>Eukaryota</taxon>
        <taxon>Metazoa</taxon>
        <taxon>Ecdysozoa</taxon>
        <taxon>Nematoda</taxon>
        <taxon>Chromadorea</taxon>
        <taxon>Rhabditida</taxon>
        <taxon>Tylenchina</taxon>
        <taxon>Tylenchomorpha</taxon>
        <taxon>Tylenchoidea</taxon>
        <taxon>Heteroderidae</taxon>
        <taxon>Heteroderinae</taxon>
        <taxon>Globodera</taxon>
    </lineage>
</organism>
<dbReference type="PANTHER" id="PTHR47330">
    <property type="entry name" value="POLY(U)-BINDING-SPLICING FACTOR PUF60-B-RELATED"/>
    <property type="match status" value="1"/>
</dbReference>
<dbReference type="InterPro" id="IPR000504">
    <property type="entry name" value="RRM_dom"/>
</dbReference>
<keyword evidence="3" id="KW-0507">mRNA processing</keyword>
<dbReference type="SUPFAM" id="SSF54928">
    <property type="entry name" value="RNA-binding domain, RBD"/>
    <property type="match status" value="3"/>
</dbReference>
<evidence type="ECO:0000256" key="3">
    <source>
        <dbReference type="ARBA" id="ARBA00022664"/>
    </source>
</evidence>
<dbReference type="Gene3D" id="3.30.70.330">
    <property type="match status" value="3"/>
</dbReference>
<evidence type="ECO:0000256" key="7">
    <source>
        <dbReference type="PROSITE-ProRule" id="PRU00176"/>
    </source>
</evidence>
<dbReference type="InterPro" id="IPR035979">
    <property type="entry name" value="RBD_domain_sf"/>
</dbReference>
<feature type="compositionally biased region" description="Basic residues" evidence="8">
    <location>
        <begin position="690"/>
        <end position="699"/>
    </location>
</feature>
<reference evidence="11" key="1">
    <citation type="submission" date="2022-11" db="UniProtKB">
        <authorList>
            <consortium name="WormBaseParasite"/>
        </authorList>
    </citation>
    <scope>IDENTIFICATION</scope>
</reference>
<evidence type="ECO:0000256" key="2">
    <source>
        <dbReference type="ARBA" id="ARBA00005987"/>
    </source>
</evidence>
<dbReference type="Pfam" id="PF00076">
    <property type="entry name" value="RRM_1"/>
    <property type="match status" value="3"/>
</dbReference>
<dbReference type="GO" id="GO:0003723">
    <property type="term" value="F:RNA binding"/>
    <property type="evidence" value="ECO:0007669"/>
    <property type="project" value="UniProtKB-UniRule"/>
</dbReference>
<evidence type="ECO:0000313" key="10">
    <source>
        <dbReference type="Proteomes" id="UP000887572"/>
    </source>
</evidence>
<feature type="region of interest" description="Disordered" evidence="8">
    <location>
        <begin position="1"/>
        <end position="29"/>
    </location>
</feature>
<keyword evidence="4 7" id="KW-0694">RNA-binding</keyword>